<comment type="catalytic activity">
    <reaction evidence="5 6">
        <text>N(1)-(5-phospho-beta-D-ribosyl)glycinamide + (6R)-10-formyltetrahydrofolate = N(2)-formyl-N(1)-(5-phospho-beta-D-ribosyl)glycinamide + (6S)-5,6,7,8-tetrahydrofolate + H(+)</text>
        <dbReference type="Rhea" id="RHEA:15053"/>
        <dbReference type="ChEBI" id="CHEBI:15378"/>
        <dbReference type="ChEBI" id="CHEBI:57453"/>
        <dbReference type="ChEBI" id="CHEBI:143788"/>
        <dbReference type="ChEBI" id="CHEBI:147286"/>
        <dbReference type="ChEBI" id="CHEBI:195366"/>
        <dbReference type="EC" id="2.1.2.2"/>
    </reaction>
</comment>
<feature type="binding site" evidence="6">
    <location>
        <position position="108"/>
    </location>
    <ligand>
        <name>(6R)-10-formyltetrahydrofolate</name>
        <dbReference type="ChEBI" id="CHEBI:195366"/>
    </ligand>
</feature>
<evidence type="ECO:0000256" key="4">
    <source>
        <dbReference type="ARBA" id="ARBA00038440"/>
    </source>
</evidence>
<reference evidence="8 9" key="1">
    <citation type="submission" date="2015-11" db="EMBL/GenBank/DDBJ databases">
        <title>Description and complete genome sequence of a novel strain predominating in hypersaline microbial mats and representing a new family of the Bacteriodetes phylum.</title>
        <authorList>
            <person name="Spring S."/>
            <person name="Bunk B."/>
            <person name="Sproer C."/>
            <person name="Klenk H.-P."/>
        </authorList>
    </citation>
    <scope>NUCLEOTIDE SEQUENCE [LARGE SCALE GENOMIC DNA]</scope>
    <source>
        <strain evidence="8 9">L21-Spi-D4</strain>
    </source>
</reference>
<accession>A0A0S2I0G6</accession>
<dbReference type="InterPro" id="IPR004607">
    <property type="entry name" value="GART"/>
</dbReference>
<dbReference type="InterPro" id="IPR002376">
    <property type="entry name" value="Formyl_transf_N"/>
</dbReference>
<dbReference type="UniPathway" id="UPA00074">
    <property type="reaction ID" value="UER00126"/>
</dbReference>
<dbReference type="AlphaFoldDB" id="A0A0S2I0G6"/>
<feature type="active site" description="Proton donor" evidence="6">
    <location>
        <position position="110"/>
    </location>
</feature>
<comment type="function">
    <text evidence="6">Catalyzes the transfer of a formyl group from 10-formyltetrahydrofolate to 5-phospho-ribosyl-glycinamide (GAR), producing 5-phospho-ribosyl-N-formylglycinamide (FGAR) and tetrahydrofolate.</text>
</comment>
<evidence type="ECO:0000259" key="7">
    <source>
        <dbReference type="Pfam" id="PF00551"/>
    </source>
</evidence>
<dbReference type="GO" id="GO:0006189">
    <property type="term" value="P:'de novo' IMP biosynthetic process"/>
    <property type="evidence" value="ECO:0007669"/>
    <property type="project" value="UniProtKB-UniRule"/>
</dbReference>
<dbReference type="OrthoDB" id="9806170at2"/>
<dbReference type="InterPro" id="IPR036477">
    <property type="entry name" value="Formyl_transf_N_sf"/>
</dbReference>
<dbReference type="SUPFAM" id="SSF53328">
    <property type="entry name" value="Formyltransferase"/>
    <property type="match status" value="1"/>
</dbReference>
<feature type="binding site" evidence="6">
    <location>
        <begin position="18"/>
        <end position="20"/>
    </location>
    <ligand>
        <name>N(1)-(5-phospho-beta-D-ribosyl)glycinamide</name>
        <dbReference type="ChEBI" id="CHEBI:143788"/>
    </ligand>
</feature>
<organism evidence="8 9">
    <name type="scientific">Salinivirga cyanobacteriivorans</name>
    <dbReference type="NCBI Taxonomy" id="1307839"/>
    <lineage>
        <taxon>Bacteria</taxon>
        <taxon>Pseudomonadati</taxon>
        <taxon>Bacteroidota</taxon>
        <taxon>Bacteroidia</taxon>
        <taxon>Bacteroidales</taxon>
        <taxon>Salinivirgaceae</taxon>
        <taxon>Salinivirga</taxon>
    </lineage>
</organism>
<evidence type="ECO:0000256" key="1">
    <source>
        <dbReference type="ARBA" id="ARBA00005054"/>
    </source>
</evidence>
<dbReference type="GO" id="GO:0005829">
    <property type="term" value="C:cytosol"/>
    <property type="evidence" value="ECO:0007669"/>
    <property type="project" value="TreeGrafter"/>
</dbReference>
<comment type="similarity">
    <text evidence="4 6">Belongs to the GART family.</text>
</comment>
<dbReference type="RefSeq" id="WP_057953281.1">
    <property type="nucleotide sequence ID" value="NZ_CP013118.1"/>
</dbReference>
<name>A0A0S2I0G6_9BACT</name>
<evidence type="ECO:0000313" key="8">
    <source>
        <dbReference type="EMBL" id="ALO15859.1"/>
    </source>
</evidence>
<proteinExistence type="inferred from homology"/>
<dbReference type="GO" id="GO:0004644">
    <property type="term" value="F:phosphoribosylglycinamide formyltransferase activity"/>
    <property type="evidence" value="ECO:0007669"/>
    <property type="project" value="UniProtKB-UniRule"/>
</dbReference>
<evidence type="ECO:0000256" key="5">
    <source>
        <dbReference type="ARBA" id="ARBA00047664"/>
    </source>
</evidence>
<keyword evidence="3 6" id="KW-0658">Purine biosynthesis</keyword>
<gene>
    <name evidence="6 8" type="primary">purN</name>
    <name evidence="8" type="ORF">L21SP5_02226</name>
</gene>
<dbReference type="CDD" id="cd08645">
    <property type="entry name" value="FMT_core_GART"/>
    <property type="match status" value="1"/>
</dbReference>
<protein>
    <recommendedName>
        <fullName evidence="6">Phosphoribosylglycinamide formyltransferase</fullName>
        <ecNumber evidence="6">2.1.2.2</ecNumber>
    </recommendedName>
    <alternativeName>
        <fullName evidence="6">5'-phosphoribosylglycinamide transformylase</fullName>
    </alternativeName>
    <alternativeName>
        <fullName evidence="6">GAR transformylase</fullName>
        <shortName evidence="6">GART</shortName>
    </alternativeName>
</protein>
<evidence type="ECO:0000256" key="2">
    <source>
        <dbReference type="ARBA" id="ARBA00022679"/>
    </source>
</evidence>
<dbReference type="KEGG" id="blq:L21SP5_02226"/>
<dbReference type="Proteomes" id="UP000064893">
    <property type="component" value="Chromosome"/>
</dbReference>
<dbReference type="NCBIfam" id="TIGR00639">
    <property type="entry name" value="PurN"/>
    <property type="match status" value="1"/>
</dbReference>
<feature type="site" description="Raises pKa of active site His" evidence="6">
    <location>
        <position position="151"/>
    </location>
</feature>
<dbReference type="Gene3D" id="3.40.50.170">
    <property type="entry name" value="Formyl transferase, N-terminal domain"/>
    <property type="match status" value="1"/>
</dbReference>
<comment type="caution">
    <text evidence="6">Lacks conserved residue(s) required for the propagation of feature annotation.</text>
</comment>
<dbReference type="EC" id="2.1.2.2" evidence="6"/>
<evidence type="ECO:0000256" key="3">
    <source>
        <dbReference type="ARBA" id="ARBA00022755"/>
    </source>
</evidence>
<evidence type="ECO:0000256" key="6">
    <source>
        <dbReference type="HAMAP-Rule" id="MF_01930"/>
    </source>
</evidence>
<dbReference type="PANTHER" id="PTHR43369">
    <property type="entry name" value="PHOSPHORIBOSYLGLYCINAMIDE FORMYLTRANSFERASE"/>
    <property type="match status" value="1"/>
</dbReference>
<comment type="pathway">
    <text evidence="1 6">Purine metabolism; IMP biosynthesis via de novo pathway; N(2)-formyl-N(1)-(5-phospho-D-ribosyl)glycinamide from N(1)-(5-phospho-D-ribosyl)glycinamide (10-formyl THF route): step 1/1.</text>
</comment>
<feature type="binding site" evidence="6">
    <location>
        <position position="64"/>
    </location>
    <ligand>
        <name>(6R)-10-formyltetrahydrofolate</name>
        <dbReference type="ChEBI" id="CHEBI:195366"/>
    </ligand>
</feature>
<dbReference type="STRING" id="1307839.L21SP5_02226"/>
<sequence length="196" mass="22593">MNCDHPKKRIAIFASGSGTNTEAIIKYFENNAEICVASIFSNNPEAYVLTRAKNHYIPAFTFNRSDLYKTNRVLNLLQEQKADYIVLAGFLWLIPTHLINNYKNRIINIHPALLPEYGGKGMYGDRVHQKVWENGEPETGISIHLVNEKYDEGKIIFQATTPIERDDTPEIIASKVHELEYQHYPRIIEQFIRSDV</sequence>
<dbReference type="PANTHER" id="PTHR43369:SF2">
    <property type="entry name" value="PHOSPHORIBOSYLGLYCINAMIDE FORMYLTRANSFERASE"/>
    <property type="match status" value="1"/>
</dbReference>
<keyword evidence="2 6" id="KW-0808">Transferase</keyword>
<feature type="domain" description="Formyl transferase N-terminal" evidence="7">
    <location>
        <begin position="8"/>
        <end position="188"/>
    </location>
</feature>
<dbReference type="HAMAP" id="MF_01930">
    <property type="entry name" value="PurN"/>
    <property type="match status" value="1"/>
</dbReference>
<dbReference type="EMBL" id="CP013118">
    <property type="protein sequence ID" value="ALO15859.1"/>
    <property type="molecule type" value="Genomic_DNA"/>
</dbReference>
<evidence type="ECO:0000313" key="9">
    <source>
        <dbReference type="Proteomes" id="UP000064893"/>
    </source>
</evidence>
<dbReference type="PROSITE" id="PS00373">
    <property type="entry name" value="GART"/>
    <property type="match status" value="1"/>
</dbReference>
<keyword evidence="9" id="KW-1185">Reference proteome</keyword>
<dbReference type="PATRIC" id="fig|1307839.3.peg.2344"/>
<dbReference type="InterPro" id="IPR001555">
    <property type="entry name" value="GART_AS"/>
</dbReference>
<dbReference type="Pfam" id="PF00551">
    <property type="entry name" value="Formyl_trans_N"/>
    <property type="match status" value="1"/>
</dbReference>